<accession>A0ABQ9GA09</accession>
<name>A0ABQ9GA09_9NEOP</name>
<evidence type="ECO:0000313" key="1">
    <source>
        <dbReference type="EMBL" id="KAJ8868982.1"/>
    </source>
</evidence>
<sequence>MVVVVKPKDVLDSIAQLQEPNGSTVTAITKFLRRNNNFFTRALCEQGLLTCKNRRTVATKTKKVVRRRRSRRGQSWGKSFREEAAAALCEEKSCGGLQEEETLAPPSFQEEAFQDRQKVCRRPANHHDDN</sequence>
<keyword evidence="2" id="KW-1185">Reference proteome</keyword>
<dbReference type="EMBL" id="JARBHB010000014">
    <property type="protein sequence ID" value="KAJ8868982.1"/>
    <property type="molecule type" value="Genomic_DNA"/>
</dbReference>
<comment type="caution">
    <text evidence="1">The sequence shown here is derived from an EMBL/GenBank/DDBJ whole genome shotgun (WGS) entry which is preliminary data.</text>
</comment>
<proteinExistence type="predicted"/>
<evidence type="ECO:0000313" key="2">
    <source>
        <dbReference type="Proteomes" id="UP001159363"/>
    </source>
</evidence>
<reference evidence="1 2" key="1">
    <citation type="submission" date="2023-02" db="EMBL/GenBank/DDBJ databases">
        <title>LHISI_Scaffold_Assembly.</title>
        <authorList>
            <person name="Stuart O.P."/>
            <person name="Cleave R."/>
            <person name="Magrath M.J.L."/>
            <person name="Mikheyev A.S."/>
        </authorList>
    </citation>
    <scope>NUCLEOTIDE SEQUENCE [LARGE SCALE GENOMIC DNA]</scope>
    <source>
        <strain evidence="1">Daus_M_001</strain>
        <tissue evidence="1">Leg muscle</tissue>
    </source>
</reference>
<gene>
    <name evidence="1" type="ORF">PR048_030523</name>
</gene>
<dbReference type="Proteomes" id="UP001159363">
    <property type="component" value="Chromosome 13"/>
</dbReference>
<protein>
    <submittedName>
        <fullName evidence="1">Uncharacterized protein</fullName>
    </submittedName>
</protein>
<organism evidence="1 2">
    <name type="scientific">Dryococelus australis</name>
    <dbReference type="NCBI Taxonomy" id="614101"/>
    <lineage>
        <taxon>Eukaryota</taxon>
        <taxon>Metazoa</taxon>
        <taxon>Ecdysozoa</taxon>
        <taxon>Arthropoda</taxon>
        <taxon>Hexapoda</taxon>
        <taxon>Insecta</taxon>
        <taxon>Pterygota</taxon>
        <taxon>Neoptera</taxon>
        <taxon>Polyneoptera</taxon>
        <taxon>Phasmatodea</taxon>
        <taxon>Verophasmatodea</taxon>
        <taxon>Anareolatae</taxon>
        <taxon>Phasmatidae</taxon>
        <taxon>Eurycanthinae</taxon>
        <taxon>Dryococelus</taxon>
    </lineage>
</organism>